<sequence>MSNHPFYKTTLLLETNFFESLSKEIVFETLGKGRFGNTIIKCLDKGIPVVRTTTKFSIPAHYFTVPHLNILNHINKTLEQENQPKTAFNCGLIEIYDENYTKMGYHSDLSLDLKTDSYIGLFSCYKHPETLTDTSIRILRIKDKSTEEEFDIALTHNSFVLFSVEMNAKYSHKIILENPNREALKLADNKWLGITFRTSKTFVKFNNDIPSFKDGTFIELANEVQEIAFYKLRGEENRSLNFTYPEIKYTLSKADFIVPKLN</sequence>
<keyword evidence="2" id="KW-0223">Dioxygenase</keyword>
<dbReference type="Pfam" id="PF13532">
    <property type="entry name" value="2OG-FeII_Oxy_2"/>
    <property type="match status" value="1"/>
</dbReference>
<dbReference type="Proteomes" id="UP001589605">
    <property type="component" value="Unassembled WGS sequence"/>
</dbReference>
<comment type="caution">
    <text evidence="2">The sequence shown here is derived from an EMBL/GenBank/DDBJ whole genome shotgun (WGS) entry which is preliminary data.</text>
</comment>
<dbReference type="SUPFAM" id="SSF51197">
    <property type="entry name" value="Clavaminate synthase-like"/>
    <property type="match status" value="1"/>
</dbReference>
<evidence type="ECO:0000313" key="3">
    <source>
        <dbReference type="Proteomes" id="UP001589605"/>
    </source>
</evidence>
<protein>
    <submittedName>
        <fullName evidence="2">Alpha-ketoglutarate-dependent dioxygenase AlkB</fullName>
    </submittedName>
</protein>
<evidence type="ECO:0000259" key="1">
    <source>
        <dbReference type="Pfam" id="PF13532"/>
    </source>
</evidence>
<dbReference type="RefSeq" id="WP_382383189.1">
    <property type="nucleotide sequence ID" value="NZ_JBHMEZ010000012.1"/>
</dbReference>
<keyword evidence="3" id="KW-1185">Reference proteome</keyword>
<dbReference type="InterPro" id="IPR027450">
    <property type="entry name" value="AlkB-like"/>
</dbReference>
<name>A0ABV5F387_9FLAO</name>
<dbReference type="Gene3D" id="2.60.120.590">
    <property type="entry name" value="Alpha-ketoglutarate-dependent dioxygenase AlkB-like"/>
    <property type="match status" value="1"/>
</dbReference>
<organism evidence="2 3">
    <name type="scientific">Formosa undariae</name>
    <dbReference type="NCBI Taxonomy" id="1325436"/>
    <lineage>
        <taxon>Bacteria</taxon>
        <taxon>Pseudomonadati</taxon>
        <taxon>Bacteroidota</taxon>
        <taxon>Flavobacteriia</taxon>
        <taxon>Flavobacteriales</taxon>
        <taxon>Flavobacteriaceae</taxon>
        <taxon>Formosa</taxon>
    </lineage>
</organism>
<reference evidence="2 3" key="1">
    <citation type="submission" date="2024-09" db="EMBL/GenBank/DDBJ databases">
        <authorList>
            <person name="Sun Q."/>
            <person name="Mori K."/>
        </authorList>
    </citation>
    <scope>NUCLEOTIDE SEQUENCE [LARGE SCALE GENOMIC DNA]</scope>
    <source>
        <strain evidence="2 3">CECT 8286</strain>
    </source>
</reference>
<keyword evidence="2" id="KW-0560">Oxidoreductase</keyword>
<dbReference type="InterPro" id="IPR037151">
    <property type="entry name" value="AlkB-like_sf"/>
</dbReference>
<accession>A0ABV5F387</accession>
<proteinExistence type="predicted"/>
<evidence type="ECO:0000313" key="2">
    <source>
        <dbReference type="EMBL" id="MFB9053870.1"/>
    </source>
</evidence>
<gene>
    <name evidence="2" type="ORF">ACFFVB_12360</name>
</gene>
<feature type="domain" description="Alpha-ketoglutarate-dependent dioxygenase AlkB-like" evidence="1">
    <location>
        <begin position="71"/>
        <end position="197"/>
    </location>
</feature>
<dbReference type="EMBL" id="JBHMEZ010000012">
    <property type="protein sequence ID" value="MFB9053870.1"/>
    <property type="molecule type" value="Genomic_DNA"/>
</dbReference>
<dbReference type="GO" id="GO:0051213">
    <property type="term" value="F:dioxygenase activity"/>
    <property type="evidence" value="ECO:0007669"/>
    <property type="project" value="UniProtKB-KW"/>
</dbReference>